<gene>
    <name evidence="1" type="ORF">A7D17_04595</name>
</gene>
<name>A0A1A9M9F5_9XANT</name>
<organism evidence="1 2">
    <name type="scientific">Xanthomonas floridensis</name>
    <dbReference type="NCBI Taxonomy" id="1843580"/>
    <lineage>
        <taxon>Bacteria</taxon>
        <taxon>Pseudomonadati</taxon>
        <taxon>Pseudomonadota</taxon>
        <taxon>Gammaproteobacteria</taxon>
        <taxon>Lysobacterales</taxon>
        <taxon>Lysobacteraceae</taxon>
        <taxon>Xanthomonas</taxon>
    </lineage>
</organism>
<reference evidence="1 2" key="1">
    <citation type="submission" date="2016-05" db="EMBL/GenBank/DDBJ databases">
        <title>Pathogenic, phenotypic and molecular characterisation of Xanthomonas nasturtii sp. nov. and Xanthomonas floridensis sp. nov., new species of Xanthomonas associated with watercress production in Florida.</title>
        <authorList>
            <person name="Vicente J.G."/>
            <person name="Rothwell S."/>
            <person name="Holub E.B."/>
            <person name="Studholme D.J."/>
        </authorList>
    </citation>
    <scope>NUCLEOTIDE SEQUENCE [LARGE SCALE GENOMIC DNA]</scope>
    <source>
        <strain evidence="1 2">WHRI 8848</strain>
    </source>
</reference>
<dbReference type="Proteomes" id="UP000077659">
    <property type="component" value="Unassembled WGS sequence"/>
</dbReference>
<sequence length="81" mass="9452">MFERLERNHTDRAGTFIGQVLRQEHRILQRLVRTTRRCSMRWCRTISHAHVIDQVLYALGIDADHTDVVDTFSDPVGDQSC</sequence>
<evidence type="ECO:0000313" key="2">
    <source>
        <dbReference type="Proteomes" id="UP000077659"/>
    </source>
</evidence>
<proteinExistence type="predicted"/>
<protein>
    <submittedName>
        <fullName evidence="1">Uncharacterized protein</fullName>
    </submittedName>
</protein>
<evidence type="ECO:0000313" key="1">
    <source>
        <dbReference type="EMBL" id="OAG66210.1"/>
    </source>
</evidence>
<dbReference type="EMBL" id="LXNG01000034">
    <property type="protein sequence ID" value="OAG66210.1"/>
    <property type="molecule type" value="Genomic_DNA"/>
</dbReference>
<accession>A0A1A9M9F5</accession>
<comment type="caution">
    <text evidence="1">The sequence shown here is derived from an EMBL/GenBank/DDBJ whole genome shotgun (WGS) entry which is preliminary data.</text>
</comment>
<dbReference type="AlphaFoldDB" id="A0A1A9M9F5"/>